<dbReference type="EMBL" id="CP068073">
    <property type="protein sequence ID" value="QQS82812.1"/>
    <property type="molecule type" value="Genomic_DNA"/>
</dbReference>
<dbReference type="CDD" id="cd05301">
    <property type="entry name" value="GDH"/>
    <property type="match status" value="1"/>
</dbReference>
<feature type="domain" description="D-isomer specific 2-hydroxyacid dehydrogenase catalytic" evidence="4">
    <location>
        <begin position="4"/>
        <end position="318"/>
    </location>
</feature>
<dbReference type="KEGG" id="scv:A4G25_05275"/>
<evidence type="ECO:0000259" key="5">
    <source>
        <dbReference type="Pfam" id="PF02826"/>
    </source>
</evidence>
<evidence type="ECO:0000313" key="9">
    <source>
        <dbReference type="Proteomes" id="UP000595942"/>
    </source>
</evidence>
<proteinExistence type="inferred from homology"/>
<name>A0A143PA19_9STAP</name>
<accession>A0A143PA19</accession>
<dbReference type="GO" id="GO:0030267">
    <property type="term" value="F:glyoxylate reductase (NADPH) activity"/>
    <property type="evidence" value="ECO:0007669"/>
    <property type="project" value="TreeGrafter"/>
</dbReference>
<reference evidence="7 8" key="1">
    <citation type="submission" date="2018-11" db="EMBL/GenBank/DDBJ databases">
        <title>Genomic profiling of Staphylococcus species from a Poultry farm system in KwaZulu-Natal, South Africa.</title>
        <authorList>
            <person name="Amoako D.G."/>
            <person name="Somboro A.M."/>
            <person name="Abia A.L.K."/>
            <person name="Bester L.A."/>
            <person name="Essack S.Y."/>
        </authorList>
    </citation>
    <scope>NUCLEOTIDE SEQUENCE [LARGE SCALE GENOMIC DNA]</scope>
    <source>
        <strain evidence="7 8">SA11</strain>
    </source>
</reference>
<dbReference type="PANTHER" id="PTHR10996:SF283">
    <property type="entry name" value="GLYOXYLATE_HYDROXYPYRUVATE REDUCTASE B"/>
    <property type="match status" value="1"/>
</dbReference>
<feature type="domain" description="D-isomer specific 2-hydroxyacid dehydrogenase NAD-binding" evidence="5">
    <location>
        <begin position="109"/>
        <end position="287"/>
    </location>
</feature>
<dbReference type="GeneID" id="93727270"/>
<gene>
    <name evidence="7" type="ORF">EIG99_02290</name>
    <name evidence="6" type="ORF">I6J05_00380</name>
</gene>
<dbReference type="GO" id="GO:0005829">
    <property type="term" value="C:cytosol"/>
    <property type="evidence" value="ECO:0007669"/>
    <property type="project" value="TreeGrafter"/>
</dbReference>
<dbReference type="AlphaFoldDB" id="A0A143PA19"/>
<dbReference type="GO" id="GO:0016618">
    <property type="term" value="F:hydroxypyruvate reductase [NAD(P)H] activity"/>
    <property type="evidence" value="ECO:0007669"/>
    <property type="project" value="TreeGrafter"/>
</dbReference>
<dbReference type="RefSeq" id="WP_047132893.1">
    <property type="nucleotide sequence ID" value="NZ_CP015114.1"/>
</dbReference>
<dbReference type="Proteomes" id="UP000595942">
    <property type="component" value="Chromosome"/>
</dbReference>
<dbReference type="EMBL" id="RQTE01000045">
    <property type="protein sequence ID" value="RZI03848.1"/>
    <property type="molecule type" value="Genomic_DNA"/>
</dbReference>
<keyword evidence="9" id="KW-1185">Reference proteome</keyword>
<evidence type="ECO:0000313" key="6">
    <source>
        <dbReference type="EMBL" id="QQS82812.1"/>
    </source>
</evidence>
<dbReference type="InterPro" id="IPR050223">
    <property type="entry name" value="D-isomer_2-hydroxyacid_DH"/>
</dbReference>
<dbReference type="InterPro" id="IPR006140">
    <property type="entry name" value="D-isomer_DH_NAD-bd"/>
</dbReference>
<protein>
    <submittedName>
        <fullName evidence="7">D-glycerate dehydrogenase</fullName>
    </submittedName>
</protein>
<dbReference type="InterPro" id="IPR036291">
    <property type="entry name" value="NAD(P)-bd_dom_sf"/>
</dbReference>
<evidence type="ECO:0000259" key="4">
    <source>
        <dbReference type="Pfam" id="PF00389"/>
    </source>
</evidence>
<dbReference type="OrthoDB" id="9805416at2"/>
<evidence type="ECO:0000313" key="8">
    <source>
        <dbReference type="Proteomes" id="UP000293854"/>
    </source>
</evidence>
<dbReference type="PANTHER" id="PTHR10996">
    <property type="entry name" value="2-HYDROXYACID DEHYDROGENASE-RELATED"/>
    <property type="match status" value="1"/>
</dbReference>
<dbReference type="Pfam" id="PF02826">
    <property type="entry name" value="2-Hacid_dh_C"/>
    <property type="match status" value="1"/>
</dbReference>
<evidence type="ECO:0000313" key="7">
    <source>
        <dbReference type="EMBL" id="RZI03848.1"/>
    </source>
</evidence>
<comment type="similarity">
    <text evidence="1 3">Belongs to the D-isomer specific 2-hydroxyacid dehydrogenase family.</text>
</comment>
<organism evidence="7 8">
    <name type="scientific">Staphylococcus condimenti</name>
    <dbReference type="NCBI Taxonomy" id="70255"/>
    <lineage>
        <taxon>Bacteria</taxon>
        <taxon>Bacillati</taxon>
        <taxon>Bacillota</taxon>
        <taxon>Bacilli</taxon>
        <taxon>Bacillales</taxon>
        <taxon>Staphylococcaceae</taxon>
        <taxon>Staphylococcus</taxon>
    </lineage>
</organism>
<keyword evidence="2 3" id="KW-0560">Oxidoreductase</keyword>
<dbReference type="FunFam" id="3.40.50.720:FF:000462">
    <property type="entry name" value="Glyoxylate reductase (NADP+)"/>
    <property type="match status" value="1"/>
</dbReference>
<sequence>MTKVLVTRKIPERFVEQLKAFAEVEMWDEEFVPMPREKFLEELKDADACFITLSEKVNEETLDAAPNLKIIANLAVGYDNIDIQLAEERGVTVTNTPEVLTETTAELGFTLMLATARRIVEAEQYIRDGKWKSWGPYLLAGKDVHGSKVGIFGMGDIGKAFARRLKGFEANVMYHNRSRHRIAEKELGVLYVTFDELLENSDFVICTAPLTPETKDKFDRSAFKKMRNDAIFVNIGRGATVVEEDLIQALKDGEIAGAGLDVFREEPISTDHPLLKLPNTVVLPHIGSASVVTRDRMIQLSISNVKAVLEGQPAITPVTDNKK</sequence>
<dbReference type="Pfam" id="PF00389">
    <property type="entry name" value="2-Hacid_dh"/>
    <property type="match status" value="1"/>
</dbReference>
<evidence type="ECO:0000256" key="3">
    <source>
        <dbReference type="RuleBase" id="RU003719"/>
    </source>
</evidence>
<evidence type="ECO:0000256" key="1">
    <source>
        <dbReference type="ARBA" id="ARBA00005854"/>
    </source>
</evidence>
<dbReference type="Gene3D" id="3.40.50.720">
    <property type="entry name" value="NAD(P)-binding Rossmann-like Domain"/>
    <property type="match status" value="2"/>
</dbReference>
<dbReference type="Proteomes" id="UP000293854">
    <property type="component" value="Unassembled WGS sequence"/>
</dbReference>
<dbReference type="GO" id="GO:0051287">
    <property type="term" value="F:NAD binding"/>
    <property type="evidence" value="ECO:0007669"/>
    <property type="project" value="InterPro"/>
</dbReference>
<evidence type="ECO:0000256" key="2">
    <source>
        <dbReference type="ARBA" id="ARBA00023002"/>
    </source>
</evidence>
<dbReference type="InterPro" id="IPR006139">
    <property type="entry name" value="D-isomer_2_OHA_DH_cat_dom"/>
</dbReference>
<dbReference type="SUPFAM" id="SSF51735">
    <property type="entry name" value="NAD(P)-binding Rossmann-fold domains"/>
    <property type="match status" value="1"/>
</dbReference>
<reference evidence="6 9" key="2">
    <citation type="submission" date="2021-01" db="EMBL/GenBank/DDBJ databases">
        <title>FDA dAtabase for Regulatory Grade micrObial Sequences (FDA-ARGOS): Supporting development and validation of Infectious Disease Dx tests.</title>
        <authorList>
            <person name="Sproer C."/>
            <person name="Gronow S."/>
            <person name="Severitt S."/>
            <person name="Schroder I."/>
            <person name="Tallon L."/>
            <person name="Sadzewicz L."/>
            <person name="Zhao X."/>
            <person name="Boylan J."/>
            <person name="Ott S."/>
            <person name="Bowen H."/>
            <person name="Vavikolanu K."/>
            <person name="Mehta A."/>
            <person name="Aluvathingal J."/>
            <person name="Nadendla S."/>
            <person name="Lowell S."/>
            <person name="Myers T."/>
            <person name="Yan Y."/>
            <person name="Sichtig H."/>
        </authorList>
    </citation>
    <scope>NUCLEOTIDE SEQUENCE [LARGE SCALE GENOMIC DNA]</scope>
    <source>
        <strain evidence="6 9">FDAARGOS_1148</strain>
    </source>
</reference>
<dbReference type="SUPFAM" id="SSF52283">
    <property type="entry name" value="Formate/glycerate dehydrogenase catalytic domain-like"/>
    <property type="match status" value="1"/>
</dbReference>